<name>A0AAE1IL61_9FABA</name>
<evidence type="ECO:0000256" key="2">
    <source>
        <dbReference type="ARBA" id="ARBA00004167"/>
    </source>
</evidence>
<reference evidence="18" key="1">
    <citation type="submission" date="2023-10" db="EMBL/GenBank/DDBJ databases">
        <title>Chromosome-level genome of the transformable northern wattle, Acacia crassicarpa.</title>
        <authorList>
            <person name="Massaro I."/>
            <person name="Sinha N.R."/>
            <person name="Poethig S."/>
            <person name="Leichty A.R."/>
        </authorList>
    </citation>
    <scope>NUCLEOTIDE SEQUENCE</scope>
    <source>
        <strain evidence="18">Acra3RX</strain>
        <tissue evidence="18">Leaf</tissue>
    </source>
</reference>
<feature type="compositionally biased region" description="Basic and acidic residues" evidence="15">
    <location>
        <begin position="250"/>
        <end position="269"/>
    </location>
</feature>
<evidence type="ECO:0000256" key="14">
    <source>
        <dbReference type="PROSITE-ProRule" id="PRU00175"/>
    </source>
</evidence>
<dbReference type="GO" id="GO:0008270">
    <property type="term" value="F:zinc ion binding"/>
    <property type="evidence" value="ECO:0007669"/>
    <property type="project" value="UniProtKB-KW"/>
</dbReference>
<dbReference type="EC" id="2.3.2.27" evidence="4"/>
<dbReference type="EMBL" id="JAWXYG010000020">
    <property type="protein sequence ID" value="KAK4252786.1"/>
    <property type="molecule type" value="Genomic_DNA"/>
</dbReference>
<feature type="transmembrane region" description="Helical" evidence="16">
    <location>
        <begin position="65"/>
        <end position="89"/>
    </location>
</feature>
<feature type="region of interest" description="Disordered" evidence="15">
    <location>
        <begin position="301"/>
        <end position="371"/>
    </location>
</feature>
<feature type="region of interest" description="Disordered" evidence="15">
    <location>
        <begin position="222"/>
        <end position="289"/>
    </location>
</feature>
<dbReference type="PANTHER" id="PTHR46913:SF19">
    <property type="entry name" value="RING-TYPE E3 UBIQUITIN TRANSFERASE"/>
    <property type="match status" value="1"/>
</dbReference>
<evidence type="ECO:0000256" key="11">
    <source>
        <dbReference type="ARBA" id="ARBA00022989"/>
    </source>
</evidence>
<keyword evidence="11 16" id="KW-1133">Transmembrane helix</keyword>
<protein>
    <recommendedName>
        <fullName evidence="4">RING-type E3 ubiquitin transferase</fullName>
        <ecNumber evidence="4">2.3.2.27</ecNumber>
    </recommendedName>
</protein>
<dbReference type="InterPro" id="IPR013083">
    <property type="entry name" value="Znf_RING/FYVE/PHD"/>
</dbReference>
<feature type="compositionally biased region" description="Low complexity" evidence="15">
    <location>
        <begin position="301"/>
        <end position="328"/>
    </location>
</feature>
<comment type="pathway">
    <text evidence="3">Protein modification; protein ubiquitination.</text>
</comment>
<accession>A0AAE1IL61</accession>
<evidence type="ECO:0000256" key="13">
    <source>
        <dbReference type="ARBA" id="ARBA00024209"/>
    </source>
</evidence>
<proteinExistence type="inferred from homology"/>
<dbReference type="PROSITE" id="PS50089">
    <property type="entry name" value="ZF_RING_2"/>
    <property type="match status" value="1"/>
</dbReference>
<organism evidence="18 19">
    <name type="scientific">Acacia crassicarpa</name>
    <name type="common">northern wattle</name>
    <dbReference type="NCBI Taxonomy" id="499986"/>
    <lineage>
        <taxon>Eukaryota</taxon>
        <taxon>Viridiplantae</taxon>
        <taxon>Streptophyta</taxon>
        <taxon>Embryophyta</taxon>
        <taxon>Tracheophyta</taxon>
        <taxon>Spermatophyta</taxon>
        <taxon>Magnoliopsida</taxon>
        <taxon>eudicotyledons</taxon>
        <taxon>Gunneridae</taxon>
        <taxon>Pentapetalae</taxon>
        <taxon>rosids</taxon>
        <taxon>fabids</taxon>
        <taxon>Fabales</taxon>
        <taxon>Fabaceae</taxon>
        <taxon>Caesalpinioideae</taxon>
        <taxon>mimosoid clade</taxon>
        <taxon>Acacieae</taxon>
        <taxon>Acacia</taxon>
    </lineage>
</organism>
<keyword evidence="19" id="KW-1185">Reference proteome</keyword>
<gene>
    <name evidence="18" type="ORF">QN277_014328</name>
</gene>
<keyword evidence="10" id="KW-0862">Zinc</keyword>
<comment type="caution">
    <text evidence="18">The sequence shown here is derived from an EMBL/GenBank/DDBJ whole genome shotgun (WGS) entry which is preliminary data.</text>
</comment>
<dbReference type="PANTHER" id="PTHR46913">
    <property type="entry name" value="RING-H2 FINGER PROTEIN ATL16"/>
    <property type="match status" value="1"/>
</dbReference>
<keyword evidence="9" id="KW-0833">Ubl conjugation pathway</keyword>
<dbReference type="Proteomes" id="UP001293593">
    <property type="component" value="Unassembled WGS sequence"/>
</dbReference>
<evidence type="ECO:0000256" key="1">
    <source>
        <dbReference type="ARBA" id="ARBA00000900"/>
    </source>
</evidence>
<sequence>MGLRHRKILEEICYIYCNSSCSSPDCKGCLINCSAEEPPIYYTPPPPVFDDYVDLNDPSKIHHKIATWLTVVIAVLSAAFFALLCFVVYRRFLFGCFRRRSSETSPEESRRGDFLDEEGGPIVDHPIWYIRTPGLQQSVISAITVVKYKKGEGLIDGTECSVCLSEFEEDENLRLLPKCNHAFHLPCIDTWLRSHTNCPMCRAPIVTNPTTVIASPEPNIAALTDSEEPQMERVENGGENSSGVVENSDDELRNRGEDEEEGGARRREIVDEEEVGNLQPRRRSVSLDSSAVENINRALARANNNPVVGPSSSSSSSSKKVSKSGSSSFRLKSLQIVAGTSMKRSRSYNGKNVHSWYSRSQRKPSAPIRSF</sequence>
<dbReference type="CDD" id="cd16461">
    <property type="entry name" value="RING-H2_EL5-like"/>
    <property type="match status" value="1"/>
</dbReference>
<dbReference type="GO" id="GO:0016020">
    <property type="term" value="C:membrane"/>
    <property type="evidence" value="ECO:0007669"/>
    <property type="project" value="UniProtKB-SubCell"/>
</dbReference>
<keyword evidence="8 14" id="KW-0863">Zinc-finger</keyword>
<comment type="catalytic activity">
    <reaction evidence="1">
        <text>S-ubiquitinyl-[E2 ubiquitin-conjugating enzyme]-L-cysteine + [acceptor protein]-L-lysine = [E2 ubiquitin-conjugating enzyme]-L-cysteine + N(6)-ubiquitinyl-[acceptor protein]-L-lysine.</text>
        <dbReference type="EC" id="2.3.2.27"/>
    </reaction>
</comment>
<dbReference type="SMART" id="SM00184">
    <property type="entry name" value="RING"/>
    <property type="match status" value="1"/>
</dbReference>
<dbReference type="AlphaFoldDB" id="A0AAE1IL61"/>
<dbReference type="SUPFAM" id="SSF57850">
    <property type="entry name" value="RING/U-box"/>
    <property type="match status" value="1"/>
</dbReference>
<dbReference type="InterPro" id="IPR044600">
    <property type="entry name" value="ATL1/ATL16-like"/>
</dbReference>
<evidence type="ECO:0000256" key="8">
    <source>
        <dbReference type="ARBA" id="ARBA00022771"/>
    </source>
</evidence>
<dbReference type="GO" id="GO:0016567">
    <property type="term" value="P:protein ubiquitination"/>
    <property type="evidence" value="ECO:0007669"/>
    <property type="project" value="InterPro"/>
</dbReference>
<keyword evidence="6 16" id="KW-0812">Transmembrane</keyword>
<evidence type="ECO:0000256" key="5">
    <source>
        <dbReference type="ARBA" id="ARBA00022679"/>
    </source>
</evidence>
<evidence type="ECO:0000259" key="17">
    <source>
        <dbReference type="PROSITE" id="PS50089"/>
    </source>
</evidence>
<evidence type="ECO:0000313" key="19">
    <source>
        <dbReference type="Proteomes" id="UP001293593"/>
    </source>
</evidence>
<evidence type="ECO:0000256" key="7">
    <source>
        <dbReference type="ARBA" id="ARBA00022723"/>
    </source>
</evidence>
<keyword evidence="12 16" id="KW-0472">Membrane</keyword>
<comment type="similarity">
    <text evidence="13">Belongs to the RING-type zinc finger family. ATL subfamily.</text>
</comment>
<evidence type="ECO:0000256" key="15">
    <source>
        <dbReference type="SAM" id="MobiDB-lite"/>
    </source>
</evidence>
<dbReference type="InterPro" id="IPR001841">
    <property type="entry name" value="Znf_RING"/>
</dbReference>
<evidence type="ECO:0000256" key="12">
    <source>
        <dbReference type="ARBA" id="ARBA00023136"/>
    </source>
</evidence>
<evidence type="ECO:0000256" key="6">
    <source>
        <dbReference type="ARBA" id="ARBA00022692"/>
    </source>
</evidence>
<evidence type="ECO:0000256" key="10">
    <source>
        <dbReference type="ARBA" id="ARBA00022833"/>
    </source>
</evidence>
<keyword evidence="7" id="KW-0479">Metal-binding</keyword>
<dbReference type="FunFam" id="3.30.40.10:FF:000233">
    <property type="entry name" value="RING-H2 finger protein ATL54"/>
    <property type="match status" value="1"/>
</dbReference>
<dbReference type="Gene3D" id="3.30.40.10">
    <property type="entry name" value="Zinc/RING finger domain, C3HC4 (zinc finger)"/>
    <property type="match status" value="1"/>
</dbReference>
<dbReference type="Pfam" id="PF13639">
    <property type="entry name" value="zf-RING_2"/>
    <property type="match status" value="1"/>
</dbReference>
<evidence type="ECO:0000256" key="9">
    <source>
        <dbReference type="ARBA" id="ARBA00022786"/>
    </source>
</evidence>
<evidence type="ECO:0000256" key="3">
    <source>
        <dbReference type="ARBA" id="ARBA00004906"/>
    </source>
</evidence>
<feature type="domain" description="RING-type" evidence="17">
    <location>
        <begin position="160"/>
        <end position="202"/>
    </location>
</feature>
<evidence type="ECO:0000313" key="18">
    <source>
        <dbReference type="EMBL" id="KAK4252786.1"/>
    </source>
</evidence>
<dbReference type="GO" id="GO:0061630">
    <property type="term" value="F:ubiquitin protein ligase activity"/>
    <property type="evidence" value="ECO:0007669"/>
    <property type="project" value="UniProtKB-EC"/>
</dbReference>
<keyword evidence="5" id="KW-0808">Transferase</keyword>
<evidence type="ECO:0000256" key="16">
    <source>
        <dbReference type="SAM" id="Phobius"/>
    </source>
</evidence>
<feature type="compositionally biased region" description="Polar residues" evidence="15">
    <location>
        <begin position="347"/>
        <end position="359"/>
    </location>
</feature>
<comment type="subcellular location">
    <subcellularLocation>
        <location evidence="2">Membrane</location>
        <topology evidence="2">Single-pass membrane protein</topology>
    </subcellularLocation>
</comment>
<evidence type="ECO:0000256" key="4">
    <source>
        <dbReference type="ARBA" id="ARBA00012483"/>
    </source>
</evidence>